<evidence type="ECO:0000256" key="7">
    <source>
        <dbReference type="ARBA" id="ARBA00022958"/>
    </source>
</evidence>
<dbReference type="Pfam" id="PF23259">
    <property type="entry name" value="CHX17_C"/>
    <property type="match status" value="1"/>
</dbReference>
<evidence type="ECO:0000256" key="11">
    <source>
        <dbReference type="ARBA" id="ARBA00038341"/>
    </source>
</evidence>
<comment type="similarity">
    <text evidence="11">Belongs to the monovalent cation:proton antiporter 2 (CPA2) transporter (TC 2.A.37) family. CHX (TC 2.A.37.4) subfamily.</text>
</comment>
<feature type="transmembrane region" description="Helical" evidence="12">
    <location>
        <begin position="386"/>
        <end position="405"/>
    </location>
</feature>
<keyword evidence="17" id="KW-1185">Reference proteome</keyword>
<evidence type="ECO:0000256" key="10">
    <source>
        <dbReference type="ARBA" id="ARBA00023136"/>
    </source>
</evidence>
<keyword evidence="5" id="KW-0633">Potassium transport</keyword>
<feature type="transmembrane region" description="Helical" evidence="12">
    <location>
        <begin position="417"/>
        <end position="436"/>
    </location>
</feature>
<feature type="domain" description="Cation/H(+) antiporter C-terminal" evidence="15">
    <location>
        <begin position="632"/>
        <end position="776"/>
    </location>
</feature>
<feature type="transmembrane region" description="Helical" evidence="12">
    <location>
        <begin position="278"/>
        <end position="306"/>
    </location>
</feature>
<dbReference type="InterPro" id="IPR050794">
    <property type="entry name" value="CPA2_transporter"/>
</dbReference>
<evidence type="ECO:0000256" key="6">
    <source>
        <dbReference type="ARBA" id="ARBA00022692"/>
    </source>
</evidence>
<feature type="transmembrane region" description="Helical" evidence="12">
    <location>
        <begin position="326"/>
        <end position="343"/>
    </location>
</feature>
<evidence type="ECO:0000259" key="13">
    <source>
        <dbReference type="Pfam" id="PF00999"/>
    </source>
</evidence>
<reference evidence="16" key="2">
    <citation type="submission" date="2023-06" db="EMBL/GenBank/DDBJ databases">
        <authorList>
            <person name="Ma L."/>
            <person name="Liu K.-W."/>
            <person name="Li Z."/>
            <person name="Hsiao Y.-Y."/>
            <person name="Qi Y."/>
            <person name="Fu T."/>
            <person name="Tang G."/>
            <person name="Zhang D."/>
            <person name="Sun W.-H."/>
            <person name="Liu D.-K."/>
            <person name="Li Y."/>
            <person name="Chen G.-Z."/>
            <person name="Liu X.-D."/>
            <person name="Liao X.-Y."/>
            <person name="Jiang Y.-T."/>
            <person name="Yu X."/>
            <person name="Hao Y."/>
            <person name="Huang J."/>
            <person name="Zhao X.-W."/>
            <person name="Ke S."/>
            <person name="Chen Y.-Y."/>
            <person name="Wu W.-L."/>
            <person name="Hsu J.-L."/>
            <person name="Lin Y.-F."/>
            <person name="Huang M.-D."/>
            <person name="Li C.-Y."/>
            <person name="Huang L."/>
            <person name="Wang Z.-W."/>
            <person name="Zhao X."/>
            <person name="Zhong W.-Y."/>
            <person name="Peng D.-H."/>
            <person name="Ahmad S."/>
            <person name="Lan S."/>
            <person name="Zhang J.-S."/>
            <person name="Tsai W.-C."/>
            <person name="Van De Peer Y."/>
            <person name="Liu Z.-J."/>
        </authorList>
    </citation>
    <scope>NUCLEOTIDE SEQUENCE</scope>
    <source>
        <strain evidence="16">SCP</strain>
        <tissue evidence="16">Leaves</tissue>
    </source>
</reference>
<keyword evidence="8 12" id="KW-1133">Transmembrane helix</keyword>
<evidence type="ECO:0000256" key="12">
    <source>
        <dbReference type="SAM" id="Phobius"/>
    </source>
</evidence>
<evidence type="ECO:0000259" key="15">
    <source>
        <dbReference type="Pfam" id="PF23259"/>
    </source>
</evidence>
<feature type="transmembrane region" description="Helical" evidence="12">
    <location>
        <begin position="39"/>
        <end position="58"/>
    </location>
</feature>
<proteinExistence type="inferred from homology"/>
<dbReference type="InterPro" id="IPR057290">
    <property type="entry name" value="CHX17_C"/>
</dbReference>
<dbReference type="GO" id="GO:0006813">
    <property type="term" value="P:potassium ion transport"/>
    <property type="evidence" value="ECO:0007669"/>
    <property type="project" value="UniProtKB-KW"/>
</dbReference>
<evidence type="ECO:0000256" key="3">
    <source>
        <dbReference type="ARBA" id="ARBA00004141"/>
    </source>
</evidence>
<dbReference type="PANTHER" id="PTHR32468:SF30">
    <property type="entry name" value="OS12G0109150 PROTEIN"/>
    <property type="match status" value="1"/>
</dbReference>
<keyword evidence="7" id="KW-0630">Potassium</keyword>
<dbReference type="PANTHER" id="PTHR32468">
    <property type="entry name" value="CATION/H + ANTIPORTER"/>
    <property type="match status" value="1"/>
</dbReference>
<organism evidence="16 17">
    <name type="scientific">Acorus gramineus</name>
    <name type="common">Dwarf sweet flag</name>
    <dbReference type="NCBI Taxonomy" id="55184"/>
    <lineage>
        <taxon>Eukaryota</taxon>
        <taxon>Viridiplantae</taxon>
        <taxon>Streptophyta</taxon>
        <taxon>Embryophyta</taxon>
        <taxon>Tracheophyta</taxon>
        <taxon>Spermatophyta</taxon>
        <taxon>Magnoliopsida</taxon>
        <taxon>Liliopsida</taxon>
        <taxon>Acoraceae</taxon>
        <taxon>Acorus</taxon>
    </lineage>
</organism>
<feature type="domain" description="Cation/H(+) antiporter central" evidence="14">
    <location>
        <begin position="535"/>
        <end position="618"/>
    </location>
</feature>
<evidence type="ECO:0000256" key="2">
    <source>
        <dbReference type="ARBA" id="ARBA00004119"/>
    </source>
</evidence>
<dbReference type="InterPro" id="IPR006153">
    <property type="entry name" value="Cation/H_exchanger_TM"/>
</dbReference>
<dbReference type="InterPro" id="IPR057291">
    <property type="entry name" value="CHX17_2nd"/>
</dbReference>
<name>A0AAV9ALX4_ACOGR</name>
<evidence type="ECO:0000256" key="5">
    <source>
        <dbReference type="ARBA" id="ARBA00022538"/>
    </source>
</evidence>
<feature type="transmembrane region" description="Helical" evidence="12">
    <location>
        <begin position="238"/>
        <end position="257"/>
    </location>
</feature>
<evidence type="ECO:0000256" key="1">
    <source>
        <dbReference type="ARBA" id="ARBA00003198"/>
    </source>
</evidence>
<comment type="function">
    <text evidence="1">May function as sodium-coupled metabolite transporter across the chloroplast envelope.</text>
</comment>
<evidence type="ECO:0000256" key="4">
    <source>
        <dbReference type="ARBA" id="ARBA00022448"/>
    </source>
</evidence>
<feature type="domain" description="Cation/H+ exchanger transmembrane" evidence="13">
    <location>
        <begin position="57"/>
        <end position="437"/>
    </location>
</feature>
<evidence type="ECO:0000256" key="8">
    <source>
        <dbReference type="ARBA" id="ARBA00022989"/>
    </source>
</evidence>
<evidence type="ECO:0000256" key="9">
    <source>
        <dbReference type="ARBA" id="ARBA00023065"/>
    </source>
</evidence>
<feature type="transmembrane region" description="Helical" evidence="12">
    <location>
        <begin position="355"/>
        <end position="374"/>
    </location>
</feature>
<dbReference type="GO" id="GO:0015297">
    <property type="term" value="F:antiporter activity"/>
    <property type="evidence" value="ECO:0007669"/>
    <property type="project" value="InterPro"/>
</dbReference>
<dbReference type="GO" id="GO:0016020">
    <property type="term" value="C:membrane"/>
    <property type="evidence" value="ECO:0007669"/>
    <property type="project" value="UniProtKB-SubCell"/>
</dbReference>
<sequence length="812" mass="88484">MSNKPIDFGKDHNPQPITCYSASAIDSDGIFLGENPLDFAFPVLMIQVTLVFTASRLCHFFLRHLGQPRIVSQLLGGFLLGPSVFGSTSKFTTKVFPAWSRTEMDTLGYMALIYFLFITGVRTDLRMLKKSGRKAIAIGLSGTILPFALAMLVSFLLRRSLPEELVHGGFLLFVSSKLSLTSFAVLSAALEELNLLNSDLGRLAMSSTLICDFSNWVISGLALSGSLAFGQAHQPMKGLWAFLSLATLLAIVGLVARPATLWILKRTPEGEPLGQNEVLAICAMAFGAAFASEVIGLGATLGPFMLGLALPGGTSLGVSLERFDCLVGGLFFPLYFATAGFRSDVLKITDLTTTAYVELLFVLCFIGKVVGTMIPSLYCKMPLRDAFLLGVIMNTKGIIEITAFNQWLNDGVASIQCYTLMVISLIIMIMVASPLVTSMYKPSQRYVAYKRRTVQHTKRNTEMRLLMCVHDEASVPPLLDLLDALHPTHESPLCVYSLHLSPLIGRVAAILADHKRQGKLETHSDHIANAFRRHARRNEGRVTVQPYDAIAPHATMHDDVCSLALSKRCALVVVPFHRHVAEADGEVAATANAVRGVNQGILSYAPCSIAVLVDQGLSRGNAFPLANHSSQRVAALFLGGPDDRECLAIAARMARNPNVSLVVVRFLSPDEDMEDADTRHDEEALDEFRLANDGNKRVAYREEGVKDGTEVVEVIRALGEDFSLFMVGRREMFREGMLTEGLSIWTECPELGLLGDMLASTDFGCKVSVLVVQQQTRIGGGTGSGYQGFASVLMPERVVPEDSESGFFLRET</sequence>
<dbReference type="GO" id="GO:0012505">
    <property type="term" value="C:endomembrane system"/>
    <property type="evidence" value="ECO:0007669"/>
    <property type="project" value="TreeGrafter"/>
</dbReference>
<feature type="transmembrane region" description="Helical" evidence="12">
    <location>
        <begin position="210"/>
        <end position="232"/>
    </location>
</feature>
<dbReference type="Gene3D" id="1.20.1530.20">
    <property type="match status" value="1"/>
</dbReference>
<dbReference type="Gene3D" id="3.40.50.12370">
    <property type="match status" value="1"/>
</dbReference>
<dbReference type="EMBL" id="JAUJYN010000008">
    <property type="protein sequence ID" value="KAK1265082.1"/>
    <property type="molecule type" value="Genomic_DNA"/>
</dbReference>
<keyword evidence="10 12" id="KW-0472">Membrane</keyword>
<feature type="transmembrane region" description="Helical" evidence="12">
    <location>
        <begin position="135"/>
        <end position="157"/>
    </location>
</feature>
<dbReference type="Pfam" id="PF23256">
    <property type="entry name" value="CHX17_2nd"/>
    <property type="match status" value="1"/>
</dbReference>
<dbReference type="GO" id="GO:0006885">
    <property type="term" value="P:regulation of pH"/>
    <property type="evidence" value="ECO:0007669"/>
    <property type="project" value="TreeGrafter"/>
</dbReference>
<keyword evidence="4" id="KW-0813">Transport</keyword>
<dbReference type="InterPro" id="IPR038770">
    <property type="entry name" value="Na+/solute_symporter_sf"/>
</dbReference>
<dbReference type="Proteomes" id="UP001179952">
    <property type="component" value="Unassembled WGS sequence"/>
</dbReference>
<accession>A0AAV9ALX4</accession>
<dbReference type="Pfam" id="PF00999">
    <property type="entry name" value="Na_H_Exchanger"/>
    <property type="match status" value="1"/>
</dbReference>
<dbReference type="GO" id="GO:0009941">
    <property type="term" value="C:chloroplast envelope"/>
    <property type="evidence" value="ECO:0007669"/>
    <property type="project" value="UniProtKB-SubCell"/>
</dbReference>
<dbReference type="GO" id="GO:1902600">
    <property type="term" value="P:proton transmembrane transport"/>
    <property type="evidence" value="ECO:0007669"/>
    <property type="project" value="InterPro"/>
</dbReference>
<keyword evidence="6 12" id="KW-0812">Transmembrane</keyword>
<reference evidence="16" key="1">
    <citation type="journal article" date="2023" name="Nat. Commun.">
        <title>Diploid and tetraploid genomes of Acorus and the evolution of monocots.</title>
        <authorList>
            <person name="Ma L."/>
            <person name="Liu K.W."/>
            <person name="Li Z."/>
            <person name="Hsiao Y.Y."/>
            <person name="Qi Y."/>
            <person name="Fu T."/>
            <person name="Tang G.D."/>
            <person name="Zhang D."/>
            <person name="Sun W.H."/>
            <person name="Liu D.K."/>
            <person name="Li Y."/>
            <person name="Chen G.Z."/>
            <person name="Liu X.D."/>
            <person name="Liao X.Y."/>
            <person name="Jiang Y.T."/>
            <person name="Yu X."/>
            <person name="Hao Y."/>
            <person name="Huang J."/>
            <person name="Zhao X.W."/>
            <person name="Ke S."/>
            <person name="Chen Y.Y."/>
            <person name="Wu W.L."/>
            <person name="Hsu J.L."/>
            <person name="Lin Y.F."/>
            <person name="Huang M.D."/>
            <person name="Li C.Y."/>
            <person name="Huang L."/>
            <person name="Wang Z.W."/>
            <person name="Zhao X."/>
            <person name="Zhong W.Y."/>
            <person name="Peng D.H."/>
            <person name="Ahmad S."/>
            <person name="Lan S."/>
            <person name="Zhang J.S."/>
            <person name="Tsai W.C."/>
            <person name="Van de Peer Y."/>
            <person name="Liu Z.J."/>
        </authorList>
    </citation>
    <scope>NUCLEOTIDE SEQUENCE</scope>
    <source>
        <strain evidence="16">SCP</strain>
    </source>
</reference>
<evidence type="ECO:0000259" key="14">
    <source>
        <dbReference type="Pfam" id="PF23256"/>
    </source>
</evidence>
<comment type="caution">
    <text evidence="16">The sequence shown here is derived from an EMBL/GenBank/DDBJ whole genome shotgun (WGS) entry which is preliminary data.</text>
</comment>
<gene>
    <name evidence="16" type="ORF">QJS04_geneDACA010695</name>
</gene>
<evidence type="ECO:0000313" key="16">
    <source>
        <dbReference type="EMBL" id="KAK1265082.1"/>
    </source>
</evidence>
<dbReference type="AlphaFoldDB" id="A0AAV9ALX4"/>
<feature type="transmembrane region" description="Helical" evidence="12">
    <location>
        <begin position="70"/>
        <end position="86"/>
    </location>
</feature>
<comment type="subcellular location">
    <subcellularLocation>
        <location evidence="3">Membrane</location>
        <topology evidence="3">Multi-pass membrane protein</topology>
    </subcellularLocation>
    <subcellularLocation>
        <location evidence="2">Plastid</location>
        <location evidence="2">Chloroplast envelope</location>
    </subcellularLocation>
</comment>
<keyword evidence="9" id="KW-0406">Ion transport</keyword>
<protein>
    <submittedName>
        <fullName evidence="16">Cation/H(+) antiporter 15</fullName>
    </submittedName>
</protein>
<feature type="transmembrane region" description="Helical" evidence="12">
    <location>
        <begin position="106"/>
        <end position="123"/>
    </location>
</feature>
<evidence type="ECO:0000313" key="17">
    <source>
        <dbReference type="Proteomes" id="UP001179952"/>
    </source>
</evidence>